<proteinExistence type="predicted"/>
<dbReference type="OrthoDB" id="109543at2759"/>
<dbReference type="STRING" id="282301.A0A267ETK3"/>
<name>A0A267ETK3_9PLAT</name>
<accession>A0A267ETK3</accession>
<keyword evidence="4" id="KW-1185">Reference proteome</keyword>
<dbReference type="EMBL" id="NIVC01001785">
    <property type="protein sequence ID" value="PAA64062.1"/>
    <property type="molecule type" value="Genomic_DNA"/>
</dbReference>
<dbReference type="PANTHER" id="PTHR24067">
    <property type="entry name" value="UBIQUITIN-CONJUGATING ENZYME E2"/>
    <property type="match status" value="1"/>
</dbReference>
<dbReference type="Pfam" id="PF00179">
    <property type="entry name" value="UQ_con"/>
    <property type="match status" value="1"/>
</dbReference>
<organism evidence="3 4">
    <name type="scientific">Macrostomum lignano</name>
    <dbReference type="NCBI Taxonomy" id="282301"/>
    <lineage>
        <taxon>Eukaryota</taxon>
        <taxon>Metazoa</taxon>
        <taxon>Spiralia</taxon>
        <taxon>Lophotrochozoa</taxon>
        <taxon>Platyhelminthes</taxon>
        <taxon>Rhabditophora</taxon>
        <taxon>Macrostomorpha</taxon>
        <taxon>Macrostomida</taxon>
        <taxon>Macrostomidae</taxon>
        <taxon>Macrostomum</taxon>
    </lineage>
</organism>
<dbReference type="Gene3D" id="3.10.110.10">
    <property type="entry name" value="Ubiquitin Conjugating Enzyme"/>
    <property type="match status" value="1"/>
</dbReference>
<dbReference type="AlphaFoldDB" id="A0A267ETK3"/>
<evidence type="ECO:0000256" key="1">
    <source>
        <dbReference type="SAM" id="MobiDB-lite"/>
    </source>
</evidence>
<feature type="compositionally biased region" description="Acidic residues" evidence="1">
    <location>
        <begin position="135"/>
        <end position="148"/>
    </location>
</feature>
<comment type="caution">
    <text evidence="3">The sequence shown here is derived from an EMBL/GenBank/DDBJ whole genome shotgun (WGS) entry which is preliminary data.</text>
</comment>
<feature type="region of interest" description="Disordered" evidence="1">
    <location>
        <begin position="128"/>
        <end position="161"/>
    </location>
</feature>
<gene>
    <name evidence="3" type="ORF">BOX15_Mlig028112g1</name>
</gene>
<dbReference type="SMART" id="SM00212">
    <property type="entry name" value="UBCc"/>
    <property type="match status" value="1"/>
</dbReference>
<protein>
    <recommendedName>
        <fullName evidence="2">UBC core domain-containing protein</fullName>
    </recommendedName>
</protein>
<dbReference type="InterPro" id="IPR000608">
    <property type="entry name" value="UBC"/>
</dbReference>
<evidence type="ECO:0000259" key="2">
    <source>
        <dbReference type="PROSITE" id="PS50127"/>
    </source>
</evidence>
<evidence type="ECO:0000313" key="4">
    <source>
        <dbReference type="Proteomes" id="UP000215902"/>
    </source>
</evidence>
<dbReference type="InterPro" id="IPR050113">
    <property type="entry name" value="Ub_conjugating_enzyme"/>
</dbReference>
<evidence type="ECO:0000313" key="3">
    <source>
        <dbReference type="EMBL" id="PAA64062.1"/>
    </source>
</evidence>
<dbReference type="Proteomes" id="UP000215902">
    <property type="component" value="Unassembled WGS sequence"/>
</dbReference>
<feature type="domain" description="UBC core" evidence="2">
    <location>
        <begin position="247"/>
        <end position="413"/>
    </location>
</feature>
<dbReference type="InterPro" id="IPR016135">
    <property type="entry name" value="UBQ-conjugating_enzyme/RWD"/>
</dbReference>
<dbReference type="CDD" id="cd23802">
    <property type="entry name" value="UBCc_UBE2Q"/>
    <property type="match status" value="1"/>
</dbReference>
<dbReference type="PROSITE" id="PS50127">
    <property type="entry name" value="UBC_2"/>
    <property type="match status" value="1"/>
</dbReference>
<reference evidence="3 4" key="1">
    <citation type="submission" date="2017-06" db="EMBL/GenBank/DDBJ databases">
        <title>A platform for efficient transgenesis in Macrostomum lignano, a flatworm model organism for stem cell research.</title>
        <authorList>
            <person name="Berezikov E."/>
        </authorList>
    </citation>
    <scope>NUCLEOTIDE SEQUENCE [LARGE SCALE GENOMIC DNA]</scope>
    <source>
        <strain evidence="3">DV1</strain>
        <tissue evidence="3">Whole organism</tissue>
    </source>
</reference>
<sequence length="425" mass="46384">MSSLRNLKEDLERLKKTFPKTHNIFRIVSSSLDEVNCKFLCNNKSFDLTATIMENYPQTPALWFSDSDNQKVTSGLAELQEAYPRNCNLVCQTCSLLDRLCASFGLTVPPEVAQLRLSSAATRRQASGAAAAAAADDDEEYHDADDDGAAGSSMSDEEDTGFEDYEDDLHMSDAASGIAGSEPSGCSSTSGAANASFASADAAATSDLSCEFAGIDSRAHIETLRRLKTAQREAYAKQAAPAFGSVQATDRLMKELKELYRSSSLKAGMFSVELVNDSLYEWHVHLLRVDPDSPLQRDLEQLSRNGDSDAGRITLGFYFKDAFPFEPPFVRVVNPVLTNGYVLQGGAICMELLTKQGWSSAYSLESLVLQISATLVKGKARVQFSASKNAYSLARAQHSFRALVHITRRKAGSLRQRRMANSISD</sequence>
<dbReference type="SUPFAM" id="SSF54495">
    <property type="entry name" value="UBC-like"/>
    <property type="match status" value="1"/>
</dbReference>